<keyword evidence="4" id="KW-1185">Reference proteome</keyword>
<evidence type="ECO:0000313" key="4">
    <source>
        <dbReference type="Proteomes" id="UP000592180"/>
    </source>
</evidence>
<keyword evidence="2" id="KW-0812">Transmembrane</keyword>
<organism evidence="3 4">
    <name type="scientific">Chryseobacterium defluvii</name>
    <dbReference type="NCBI Taxonomy" id="160396"/>
    <lineage>
        <taxon>Bacteria</taxon>
        <taxon>Pseudomonadati</taxon>
        <taxon>Bacteroidota</taxon>
        <taxon>Flavobacteriia</taxon>
        <taxon>Flavobacteriales</taxon>
        <taxon>Weeksellaceae</taxon>
        <taxon>Chryseobacterium group</taxon>
        <taxon>Chryseobacterium</taxon>
    </lineage>
</organism>
<evidence type="ECO:0000313" key="3">
    <source>
        <dbReference type="EMBL" id="MBB4808281.1"/>
    </source>
</evidence>
<accession>A0A840KG06</accession>
<protein>
    <submittedName>
        <fullName evidence="3">Uncharacterized protein</fullName>
    </submittedName>
</protein>
<dbReference type="AlphaFoldDB" id="A0A840KG06"/>
<gene>
    <name evidence="3" type="ORF">HNP38_003623</name>
</gene>
<evidence type="ECO:0000256" key="2">
    <source>
        <dbReference type="SAM" id="Phobius"/>
    </source>
</evidence>
<dbReference type="RefSeq" id="WP_184192060.1">
    <property type="nucleotide sequence ID" value="NZ_JACHLE010000009.1"/>
</dbReference>
<feature type="compositionally biased region" description="Low complexity" evidence="1">
    <location>
        <begin position="293"/>
        <end position="303"/>
    </location>
</feature>
<keyword evidence="2" id="KW-1133">Transmembrane helix</keyword>
<name>A0A840KG06_9FLAO</name>
<feature type="transmembrane region" description="Helical" evidence="2">
    <location>
        <begin position="12"/>
        <end position="30"/>
    </location>
</feature>
<dbReference type="EMBL" id="JACHLE010000009">
    <property type="protein sequence ID" value="MBB4808281.1"/>
    <property type="molecule type" value="Genomic_DNA"/>
</dbReference>
<proteinExistence type="predicted"/>
<feature type="region of interest" description="Disordered" evidence="1">
    <location>
        <begin position="290"/>
        <end position="318"/>
    </location>
</feature>
<sequence length="349" mass="36615">MKLKLYNVRRKLGFQLSWAILMTFTGVISIKSQNLLTESFNYTSGTFLTNAYWSQFASGTPAVAVSNGNLTLTGTLANNFGNKVSLASSGQDVYRNFTTTALNAATPAIYAGAIVNVSAAQPAGDYFISLNDIARVYIRSNGAGFSFGVMRSSGTVTYESAVRAFNTNIRMVMKYEQITGATNDVVKLYVDPPLGSEPAVADISHTGSAADTASFSYIALMQGTAANAPALDIDGIIVSKTWAGLTSPVDDYGDAPASYENSKDGVYIPAAHIALAGLSLGSIVPDIEQGPQSVASGADNNGANGDGSDEEAVTVSSSQIRKGVPYTLSIPVTSPSSGTKYLYGWIDFN</sequence>
<reference evidence="3 4" key="1">
    <citation type="submission" date="2020-08" db="EMBL/GenBank/DDBJ databases">
        <title>Functional genomics of gut bacteria from endangered species of beetles.</title>
        <authorList>
            <person name="Carlos-Shanley C."/>
        </authorList>
    </citation>
    <scope>NUCLEOTIDE SEQUENCE [LARGE SCALE GENOMIC DNA]</scope>
    <source>
        <strain evidence="3 4">S00151</strain>
    </source>
</reference>
<evidence type="ECO:0000256" key="1">
    <source>
        <dbReference type="SAM" id="MobiDB-lite"/>
    </source>
</evidence>
<keyword evidence="2" id="KW-0472">Membrane</keyword>
<feature type="non-terminal residue" evidence="3">
    <location>
        <position position="349"/>
    </location>
</feature>
<dbReference type="Proteomes" id="UP000592180">
    <property type="component" value="Unassembled WGS sequence"/>
</dbReference>
<comment type="caution">
    <text evidence="3">The sequence shown here is derived from an EMBL/GenBank/DDBJ whole genome shotgun (WGS) entry which is preliminary data.</text>
</comment>